<comment type="caution">
    <text evidence="1">The sequence shown here is derived from an EMBL/GenBank/DDBJ whole genome shotgun (WGS) entry which is preliminary data.</text>
</comment>
<dbReference type="AlphaFoldDB" id="A0A1S2VBD9"/>
<accession>A0A1S2VBD9</accession>
<evidence type="ECO:0000313" key="1">
    <source>
        <dbReference type="EMBL" id="OIN55625.1"/>
    </source>
</evidence>
<proteinExistence type="predicted"/>
<reference evidence="1 2" key="1">
    <citation type="submission" date="2016-10" db="EMBL/GenBank/DDBJ databases">
        <title>Arsenicibacter rosenii gen. nov., sp. nov., an efficient arsenic-methylating bacterium isolated from an arsenic-contaminated paddy soil.</title>
        <authorList>
            <person name="Huang K."/>
        </authorList>
    </citation>
    <scope>NUCLEOTIDE SEQUENCE [LARGE SCALE GENOMIC DNA]</scope>
    <source>
        <strain evidence="1 2">SM-1</strain>
    </source>
</reference>
<protein>
    <submittedName>
        <fullName evidence="1">Uncharacterized protein</fullName>
    </submittedName>
</protein>
<sequence>MKYLLEDGSGVVEAATATDLVAQLKGDGRFTADQTNEEYMRDFAIRFREFYGGNVIRNDTPENFIADLVREGWLSEVPE</sequence>
<name>A0A1S2VBD9_9BACT</name>
<dbReference type="EMBL" id="MORL01000049">
    <property type="protein sequence ID" value="OIN55625.1"/>
    <property type="molecule type" value="Genomic_DNA"/>
</dbReference>
<dbReference type="RefSeq" id="WP_071506730.1">
    <property type="nucleotide sequence ID" value="NZ_MORL01000049.1"/>
</dbReference>
<evidence type="ECO:0000313" key="2">
    <source>
        <dbReference type="Proteomes" id="UP000181790"/>
    </source>
</evidence>
<organism evidence="1 2">
    <name type="scientific">Arsenicibacter rosenii</name>
    <dbReference type="NCBI Taxonomy" id="1750698"/>
    <lineage>
        <taxon>Bacteria</taxon>
        <taxon>Pseudomonadati</taxon>
        <taxon>Bacteroidota</taxon>
        <taxon>Cytophagia</taxon>
        <taxon>Cytophagales</taxon>
        <taxon>Spirosomataceae</taxon>
        <taxon>Arsenicibacter</taxon>
    </lineage>
</organism>
<dbReference type="Proteomes" id="UP000181790">
    <property type="component" value="Unassembled WGS sequence"/>
</dbReference>
<gene>
    <name evidence="1" type="ORF">BLX24_29005</name>
</gene>
<keyword evidence="2" id="KW-1185">Reference proteome</keyword>
<dbReference type="OrthoDB" id="886535at2"/>